<reference evidence="8 9" key="1">
    <citation type="journal article" date="2019" name="Int. J. Syst. Evol. Microbiol.">
        <title>The Global Catalogue of Microorganisms (GCM) 10K type strain sequencing project: providing services to taxonomists for standard genome sequencing and annotation.</title>
        <authorList>
            <consortium name="The Broad Institute Genomics Platform"/>
            <consortium name="The Broad Institute Genome Sequencing Center for Infectious Disease"/>
            <person name="Wu L."/>
            <person name="Ma J."/>
        </authorList>
    </citation>
    <scope>NUCLEOTIDE SEQUENCE [LARGE SCALE GENOMIC DNA]</scope>
    <source>
        <strain evidence="8 9">SYNS20</strain>
    </source>
</reference>
<dbReference type="Gene3D" id="3.20.20.100">
    <property type="entry name" value="NADP-dependent oxidoreductase domain"/>
    <property type="match status" value="1"/>
</dbReference>
<gene>
    <name evidence="8" type="ORF">ACFQFD_17210</name>
</gene>
<dbReference type="InterPro" id="IPR000683">
    <property type="entry name" value="Gfo/Idh/MocA-like_OxRdtase_N"/>
</dbReference>
<evidence type="ECO:0000256" key="1">
    <source>
        <dbReference type="ARBA" id="ARBA00007905"/>
    </source>
</evidence>
<comment type="caution">
    <text evidence="8">The sequence shown here is derived from an EMBL/GenBank/DDBJ whole genome shotgun (WGS) entry which is preliminary data.</text>
</comment>
<dbReference type="PANTHER" id="PTHR43827">
    <property type="entry name" value="2,5-DIKETO-D-GLUCONIC ACID REDUCTASE"/>
    <property type="match status" value="1"/>
</dbReference>
<dbReference type="PRINTS" id="PR00069">
    <property type="entry name" value="ALDKETRDTASE"/>
</dbReference>
<protein>
    <submittedName>
        <fullName evidence="8">Aldo/keto reductase</fullName>
    </submittedName>
</protein>
<keyword evidence="3" id="KW-0560">Oxidoreductase</keyword>
<dbReference type="PROSITE" id="PS00798">
    <property type="entry name" value="ALDOKETO_REDUCTASE_1"/>
    <property type="match status" value="1"/>
</dbReference>
<accession>A0ABD5TEG3</accession>
<comment type="similarity">
    <text evidence="1">Belongs to the aldo/keto reductase family.</text>
</comment>
<name>A0ABD5TEG3_9EURY</name>
<dbReference type="AlphaFoldDB" id="A0ABD5TEG3"/>
<dbReference type="InterPro" id="IPR020471">
    <property type="entry name" value="AKR"/>
</dbReference>
<proteinExistence type="inferred from homology"/>
<feature type="domain" description="Gfo/Idh/MocA-like oxidoreductase N-terminal" evidence="6">
    <location>
        <begin position="2"/>
        <end position="128"/>
    </location>
</feature>
<dbReference type="InterPro" id="IPR018170">
    <property type="entry name" value="Aldo/ket_reductase_CS"/>
</dbReference>
<dbReference type="Gene3D" id="3.40.50.720">
    <property type="entry name" value="NAD(P)-binding Rossmann-like Domain"/>
    <property type="match status" value="1"/>
</dbReference>
<dbReference type="SUPFAM" id="SSF51430">
    <property type="entry name" value="NAD(P)-linked oxidoreductase"/>
    <property type="match status" value="1"/>
</dbReference>
<dbReference type="RefSeq" id="WP_284061823.1">
    <property type="nucleotide sequence ID" value="NZ_CP126158.1"/>
</dbReference>
<dbReference type="InterPro" id="IPR036812">
    <property type="entry name" value="NAD(P)_OxRdtase_dom_sf"/>
</dbReference>
<feature type="compositionally biased region" description="Basic and acidic residues" evidence="4">
    <location>
        <begin position="280"/>
        <end position="290"/>
    </location>
</feature>
<dbReference type="SUPFAM" id="SSF51735">
    <property type="entry name" value="NAD(P)-binding Rossmann-fold domains"/>
    <property type="match status" value="1"/>
</dbReference>
<dbReference type="Pfam" id="PF00248">
    <property type="entry name" value="Aldo_ket_red"/>
    <property type="match status" value="1"/>
</dbReference>
<evidence type="ECO:0000256" key="3">
    <source>
        <dbReference type="ARBA" id="ARBA00023002"/>
    </source>
</evidence>
<dbReference type="Pfam" id="PF22725">
    <property type="entry name" value="GFO_IDH_MocA_C3"/>
    <property type="match status" value="1"/>
</dbReference>
<dbReference type="Gene3D" id="3.30.360.10">
    <property type="entry name" value="Dihydrodipicolinate Reductase, domain 2"/>
    <property type="match status" value="1"/>
</dbReference>
<dbReference type="EMBL" id="JBHSWX010000012">
    <property type="protein sequence ID" value="MFC6787676.1"/>
    <property type="molecule type" value="Genomic_DNA"/>
</dbReference>
<evidence type="ECO:0000256" key="2">
    <source>
        <dbReference type="ARBA" id="ARBA00022857"/>
    </source>
</evidence>
<evidence type="ECO:0000259" key="6">
    <source>
        <dbReference type="Pfam" id="PF01408"/>
    </source>
</evidence>
<feature type="compositionally biased region" description="Basic and acidic residues" evidence="4">
    <location>
        <begin position="303"/>
        <end position="322"/>
    </location>
</feature>
<dbReference type="PANTHER" id="PTHR43827:SF3">
    <property type="entry name" value="NADP-DEPENDENT OXIDOREDUCTASE DOMAIN-CONTAINING PROTEIN"/>
    <property type="match status" value="1"/>
</dbReference>
<organism evidence="8 9">
    <name type="scientific">Halobaculum halobium</name>
    <dbReference type="NCBI Taxonomy" id="3032281"/>
    <lineage>
        <taxon>Archaea</taxon>
        <taxon>Methanobacteriati</taxon>
        <taxon>Methanobacteriota</taxon>
        <taxon>Stenosarchaea group</taxon>
        <taxon>Halobacteria</taxon>
        <taxon>Halobacteriales</taxon>
        <taxon>Haloferacaceae</taxon>
        <taxon>Halobaculum</taxon>
    </lineage>
</organism>
<dbReference type="GO" id="GO:0016616">
    <property type="term" value="F:oxidoreductase activity, acting on the CH-OH group of donors, NAD or NADP as acceptor"/>
    <property type="evidence" value="ECO:0007669"/>
    <property type="project" value="UniProtKB-ARBA"/>
</dbReference>
<evidence type="ECO:0000259" key="5">
    <source>
        <dbReference type="Pfam" id="PF00248"/>
    </source>
</evidence>
<dbReference type="CDD" id="cd19071">
    <property type="entry name" value="AKR_AKR1-5-like"/>
    <property type="match status" value="1"/>
</dbReference>
<evidence type="ECO:0000313" key="9">
    <source>
        <dbReference type="Proteomes" id="UP001596443"/>
    </source>
</evidence>
<evidence type="ECO:0000313" key="8">
    <source>
        <dbReference type="EMBL" id="MFC6787676.1"/>
    </source>
</evidence>
<dbReference type="InterPro" id="IPR023210">
    <property type="entry name" value="NADP_OxRdtase_dom"/>
</dbReference>
<keyword evidence="9" id="KW-1185">Reference proteome</keyword>
<dbReference type="InterPro" id="IPR036291">
    <property type="entry name" value="NAD(P)-bd_dom_sf"/>
</dbReference>
<dbReference type="SUPFAM" id="SSF55347">
    <property type="entry name" value="Glyceraldehyde-3-phosphate dehydrogenase-like, C-terminal domain"/>
    <property type="match status" value="1"/>
</dbReference>
<keyword evidence="2" id="KW-0521">NADP</keyword>
<feature type="domain" description="GFO/IDH/MocA-like oxidoreductase" evidence="7">
    <location>
        <begin position="141"/>
        <end position="266"/>
    </location>
</feature>
<evidence type="ECO:0000259" key="7">
    <source>
        <dbReference type="Pfam" id="PF22725"/>
    </source>
</evidence>
<evidence type="ECO:0000256" key="4">
    <source>
        <dbReference type="SAM" id="MobiDB-lite"/>
    </source>
</evidence>
<feature type="region of interest" description="Disordered" evidence="4">
    <location>
        <begin position="344"/>
        <end position="366"/>
    </location>
</feature>
<dbReference type="Pfam" id="PF01408">
    <property type="entry name" value="GFO_IDH_MocA"/>
    <property type="match status" value="1"/>
</dbReference>
<sequence>MDCLLVGAGAVARQYTTDLDGSSLSLAAVCDLDRDRAASLARTVADSNDCGGSGSIAGRPAVYADLDAMLAAEDAPLVVNLTSHAAHAAVTQTCLEAGRHVFSEKPLALDPAEAGDLLGLARDRGLALGCAPIAPECDAQRHARTLLSDGRIGDVGLAYATAHVGRVTQWHERPDSFLSVGPLFDGAVYPLSVLVDWFGSVARVRSADAVDVWPEREERRPEAPAHVEATVEFADGPVVSLRASLYADHRSREFYSLECHGDDGTLYLADAGAMAADRDAVRVRGGDRESVSAPHPRPRRERSHLDGPERLARAIGRGDRPRSSARRAAHVVAVCAAIEAEATDPDGTGRTVDGPDAGRTPAGVDARGLTAGVGQVSAPTVRPPASELTDGTALRLPPVGFGCSRYRDGTYVDRTDSVAIALDAGYRLLDSAELYGNESRIGDLLAAPGTPGREGLFLLGKAWNTNHGHLREACEGSLAELGVDAFDCYALHWPDAWAYQGPLRRLADRPVDEQEAVTFPTDEDGERATADRDLADTWRDLAALREAGLTRTIGICNVGLDRLRRLVAETGIEPALVQVERHPYTPKQDLVSWCHERGIRMIAHSPLSAPGLLDDPVVTAVAAEADATPAEVILAWDVAAGVVPIPASTDREHVVSNLAAARLELTADQRARLDGLADPEFER</sequence>
<feature type="domain" description="NADP-dependent oxidoreductase" evidence="5">
    <location>
        <begin position="399"/>
        <end position="676"/>
    </location>
</feature>
<dbReference type="InterPro" id="IPR055170">
    <property type="entry name" value="GFO_IDH_MocA-like_dom"/>
</dbReference>
<feature type="region of interest" description="Disordered" evidence="4">
    <location>
        <begin position="280"/>
        <end position="324"/>
    </location>
</feature>
<dbReference type="GeneID" id="81210812"/>
<dbReference type="Proteomes" id="UP001596443">
    <property type="component" value="Unassembled WGS sequence"/>
</dbReference>